<dbReference type="EMBL" id="MU006099">
    <property type="protein sequence ID" value="KAF2837639.1"/>
    <property type="molecule type" value="Genomic_DNA"/>
</dbReference>
<name>A0A9P4S7T7_9PEZI</name>
<feature type="compositionally biased region" description="Acidic residues" evidence="1">
    <location>
        <begin position="127"/>
        <end position="138"/>
    </location>
</feature>
<feature type="compositionally biased region" description="Basic and acidic residues" evidence="1">
    <location>
        <begin position="74"/>
        <end position="85"/>
    </location>
</feature>
<keyword evidence="3" id="KW-1185">Reference proteome</keyword>
<protein>
    <submittedName>
        <fullName evidence="2">Uncharacterized protein</fullName>
    </submittedName>
</protein>
<feature type="region of interest" description="Disordered" evidence="1">
    <location>
        <begin position="198"/>
        <end position="276"/>
    </location>
</feature>
<dbReference type="Proteomes" id="UP000799429">
    <property type="component" value="Unassembled WGS sequence"/>
</dbReference>
<comment type="caution">
    <text evidence="2">The sequence shown here is derived from an EMBL/GenBank/DDBJ whole genome shotgun (WGS) entry which is preliminary data.</text>
</comment>
<evidence type="ECO:0000256" key="1">
    <source>
        <dbReference type="SAM" id="MobiDB-lite"/>
    </source>
</evidence>
<reference evidence="2" key="1">
    <citation type="journal article" date="2020" name="Stud. Mycol.">
        <title>101 Dothideomycetes genomes: a test case for predicting lifestyles and emergence of pathogens.</title>
        <authorList>
            <person name="Haridas S."/>
            <person name="Albert R."/>
            <person name="Binder M."/>
            <person name="Bloem J."/>
            <person name="Labutti K."/>
            <person name="Salamov A."/>
            <person name="Andreopoulos B."/>
            <person name="Baker S."/>
            <person name="Barry K."/>
            <person name="Bills G."/>
            <person name="Bluhm B."/>
            <person name="Cannon C."/>
            <person name="Castanera R."/>
            <person name="Culley D."/>
            <person name="Daum C."/>
            <person name="Ezra D."/>
            <person name="Gonzalez J."/>
            <person name="Henrissat B."/>
            <person name="Kuo A."/>
            <person name="Liang C."/>
            <person name="Lipzen A."/>
            <person name="Lutzoni F."/>
            <person name="Magnuson J."/>
            <person name="Mondo S."/>
            <person name="Nolan M."/>
            <person name="Ohm R."/>
            <person name="Pangilinan J."/>
            <person name="Park H.-J."/>
            <person name="Ramirez L."/>
            <person name="Alfaro M."/>
            <person name="Sun H."/>
            <person name="Tritt A."/>
            <person name="Yoshinaga Y."/>
            <person name="Zwiers L.-H."/>
            <person name="Turgeon B."/>
            <person name="Goodwin S."/>
            <person name="Spatafora J."/>
            <person name="Crous P."/>
            <person name="Grigoriev I."/>
        </authorList>
    </citation>
    <scope>NUCLEOTIDE SEQUENCE</scope>
    <source>
        <strain evidence="2">CBS 101060</strain>
    </source>
</reference>
<feature type="region of interest" description="Disordered" evidence="1">
    <location>
        <begin position="1"/>
        <end position="144"/>
    </location>
</feature>
<organism evidence="2 3">
    <name type="scientific">Patellaria atrata CBS 101060</name>
    <dbReference type="NCBI Taxonomy" id="1346257"/>
    <lineage>
        <taxon>Eukaryota</taxon>
        <taxon>Fungi</taxon>
        <taxon>Dikarya</taxon>
        <taxon>Ascomycota</taxon>
        <taxon>Pezizomycotina</taxon>
        <taxon>Dothideomycetes</taxon>
        <taxon>Dothideomycetes incertae sedis</taxon>
        <taxon>Patellariales</taxon>
        <taxon>Patellariaceae</taxon>
        <taxon>Patellaria</taxon>
    </lineage>
</organism>
<evidence type="ECO:0000313" key="3">
    <source>
        <dbReference type="Proteomes" id="UP000799429"/>
    </source>
</evidence>
<dbReference type="AlphaFoldDB" id="A0A9P4S7T7"/>
<feature type="compositionally biased region" description="Polar residues" evidence="1">
    <location>
        <begin position="216"/>
        <end position="245"/>
    </location>
</feature>
<evidence type="ECO:0000313" key="2">
    <source>
        <dbReference type="EMBL" id="KAF2837639.1"/>
    </source>
</evidence>
<gene>
    <name evidence="2" type="ORF">M501DRAFT_986445</name>
</gene>
<feature type="compositionally biased region" description="Basic and acidic residues" evidence="1">
    <location>
        <begin position="198"/>
        <end position="215"/>
    </location>
</feature>
<feature type="compositionally biased region" description="Basic and acidic residues" evidence="1">
    <location>
        <begin position="94"/>
        <end position="110"/>
    </location>
</feature>
<proteinExistence type="predicted"/>
<feature type="region of interest" description="Disordered" evidence="1">
    <location>
        <begin position="584"/>
        <end position="604"/>
    </location>
</feature>
<sequence>MARPKKRASYSETIYNSTTPLRQVRFSARRKTAKHITAQPRKLKKQTTLTQIDFIDINGAGADDDKEQGSQSKQNEEKFEENQERPRKRRRSERPKSERKVARKNSEKLRQTTLTQMDLDKTILASDSEDNVEENEDILTERSSNSLENTQASFDLYAIGRRAGGIAYDDIDTREGLDSGYLSDLRESGLMEKENIELRLQSQERKTPMQDKGTESRTCIMNTVVQNASYRPSTTSPTDRPSQHTPRAGQDVRSPLQERSTNSVLPHRSSPRKSKVTVRFEELPKRGQQTFKEKKIERNTTPGSVCISPKLEIKDSDDEETTDDEVEFENDQDAGIEEETQAVIQRVDLACAAQNLLKETGISQMGTSTLGEPACSQEQISGAGTNVSKPVVDGDVSGNIALGLEDSTQARYERDWGDASLMNTQDVNASIVATIQSQGPSEYLENEPVQYTQKLHAQSSTKSGSASVKYVGQATKMKVVQELPMEIQDDTPYSASSPPFGTTIIPSTPDRSSSVQTARIHVSPSPRPLRLNVSPSQCQTIIVSSSPVPMPPSSFLPSRLNMQDTFVFADDSGTDEDMELDISDPEAAGGNSTERAKVESDPAPLTISQLLPESLMNYSLTLPSYHSTQASDEEL</sequence>
<accession>A0A9P4S7T7</accession>
<feature type="compositionally biased region" description="Polar residues" evidence="1">
    <location>
        <begin position="10"/>
        <end position="21"/>
    </location>
</feature>